<evidence type="ECO:0000256" key="7">
    <source>
        <dbReference type="ARBA" id="ARBA00023065"/>
    </source>
</evidence>
<keyword evidence="5 11" id="KW-0812">Transmembrane</keyword>
<evidence type="ECO:0000313" key="16">
    <source>
        <dbReference type="Proteomes" id="UP000765845"/>
    </source>
</evidence>
<proteinExistence type="inferred from homology"/>
<comment type="subcellular location">
    <subcellularLocation>
        <location evidence="1 11">Cell outer membrane</location>
        <topology evidence="1 11">Multi-pass membrane protein</topology>
    </subcellularLocation>
</comment>
<evidence type="ECO:0000256" key="2">
    <source>
        <dbReference type="ARBA" id="ARBA00022448"/>
    </source>
</evidence>
<organism evidence="15 16">
    <name type="scientific">Spongiibacter thalassae</name>
    <dbReference type="NCBI Taxonomy" id="2721624"/>
    <lineage>
        <taxon>Bacteria</taxon>
        <taxon>Pseudomonadati</taxon>
        <taxon>Pseudomonadota</taxon>
        <taxon>Gammaproteobacteria</taxon>
        <taxon>Cellvibrionales</taxon>
        <taxon>Spongiibacteraceae</taxon>
        <taxon>Spongiibacter</taxon>
    </lineage>
</organism>
<protein>
    <submittedName>
        <fullName evidence="15">TonB-dependent receptor</fullName>
    </submittedName>
</protein>
<name>A0ABX1GAQ5_9GAMM</name>
<evidence type="ECO:0000313" key="15">
    <source>
        <dbReference type="EMBL" id="NKI16250.1"/>
    </source>
</evidence>
<keyword evidence="8 12" id="KW-0798">TonB box</keyword>
<accession>A0ABX1GAQ5</accession>
<evidence type="ECO:0000256" key="3">
    <source>
        <dbReference type="ARBA" id="ARBA00022452"/>
    </source>
</evidence>
<evidence type="ECO:0000256" key="4">
    <source>
        <dbReference type="ARBA" id="ARBA00022496"/>
    </source>
</evidence>
<keyword evidence="7" id="KW-0406">Ion transport</keyword>
<comment type="caution">
    <text evidence="15">The sequence shown here is derived from an EMBL/GenBank/DDBJ whole genome shotgun (WGS) entry which is preliminary data.</text>
</comment>
<dbReference type="PANTHER" id="PTHR32552">
    <property type="entry name" value="FERRICHROME IRON RECEPTOR-RELATED"/>
    <property type="match status" value="1"/>
</dbReference>
<gene>
    <name evidence="15" type="ORF">HCU74_02340</name>
</gene>
<evidence type="ECO:0000256" key="6">
    <source>
        <dbReference type="ARBA" id="ARBA00023004"/>
    </source>
</evidence>
<keyword evidence="3 11" id="KW-1134">Transmembrane beta strand</keyword>
<feature type="domain" description="TonB-dependent receptor plug" evidence="14">
    <location>
        <begin position="68"/>
        <end position="174"/>
    </location>
</feature>
<keyword evidence="2 11" id="KW-0813">Transport</keyword>
<dbReference type="PROSITE" id="PS52016">
    <property type="entry name" value="TONB_DEPENDENT_REC_3"/>
    <property type="match status" value="1"/>
</dbReference>
<feature type="domain" description="TonB-dependent receptor-like beta-barrel" evidence="13">
    <location>
        <begin position="302"/>
        <end position="777"/>
    </location>
</feature>
<dbReference type="InterPro" id="IPR000531">
    <property type="entry name" value="Beta-barrel_TonB"/>
</dbReference>
<evidence type="ECO:0000256" key="5">
    <source>
        <dbReference type="ARBA" id="ARBA00022692"/>
    </source>
</evidence>
<dbReference type="InterPro" id="IPR036942">
    <property type="entry name" value="Beta-barrel_TonB_sf"/>
</dbReference>
<evidence type="ECO:0000256" key="11">
    <source>
        <dbReference type="PROSITE-ProRule" id="PRU01360"/>
    </source>
</evidence>
<comment type="similarity">
    <text evidence="11 12">Belongs to the TonB-dependent receptor family.</text>
</comment>
<evidence type="ECO:0000256" key="9">
    <source>
        <dbReference type="ARBA" id="ARBA00023136"/>
    </source>
</evidence>
<keyword evidence="15" id="KW-0675">Receptor</keyword>
<evidence type="ECO:0000256" key="8">
    <source>
        <dbReference type="ARBA" id="ARBA00023077"/>
    </source>
</evidence>
<dbReference type="EMBL" id="JAAWWK010000001">
    <property type="protein sequence ID" value="NKI16250.1"/>
    <property type="molecule type" value="Genomic_DNA"/>
</dbReference>
<keyword evidence="4" id="KW-0410">Iron transport</keyword>
<dbReference type="Pfam" id="PF07715">
    <property type="entry name" value="Plug"/>
    <property type="match status" value="1"/>
</dbReference>
<dbReference type="PANTHER" id="PTHR32552:SF81">
    <property type="entry name" value="TONB-DEPENDENT OUTER MEMBRANE RECEPTOR"/>
    <property type="match status" value="1"/>
</dbReference>
<dbReference type="InterPro" id="IPR012910">
    <property type="entry name" value="Plug_dom"/>
</dbReference>
<dbReference type="SUPFAM" id="SSF56935">
    <property type="entry name" value="Porins"/>
    <property type="match status" value="1"/>
</dbReference>
<evidence type="ECO:0000259" key="13">
    <source>
        <dbReference type="Pfam" id="PF00593"/>
    </source>
</evidence>
<sequence length="814" mass="88298">MNQILRPIVLGVFLTGEGAAVLAASGRASDEHSSAASAENASGQVVRTANRRVLEEVLVTAQKREESLQDVPISITSFSNEFVQENSISDLGDLSLFVPNARIDTNGTLPQLSIRGFNAHPMNRAFEQPISMVIDGVTYGTSPYFQLPLYDIQRVEVLRGPQGTLFGKNSTAGAFNIVTRSGGDEFSANVNLQSGQRGHRSVELGAGGPLVEDELEVRVVASFDERDGALRNTTKAVTPLANERSGGNRREAWRIKLTAPDLLAGRMEFTYDHANVEMTGLGSELTLVNPDAEAIYRQYDPGFDGITDNYITSVDGDEFTSIVVDSFALNHSFDVGDWGVTLVAGYSKLEYQSVMDADFGPTPMLTLDNKDTHPQTTFELRTDSPDLDGLLGLGSMFGADLGNSRLTTGVFWQDREISDALGRVIIDPASTVALLGIDAGSSSAPLPGAPAMPGGSGIQNDPSDDEIVDIVFSQMTESLAFFGQLDWMFNSVTTLQLGLRYGQESKSANWESAYSQGTGALALAALGREEYAAQREREESSLIPKILFKFDISDESNVYVSWVKGFRGGGFNMFASTSADSNLEYEEEVVASWEAGAKLRLFDGAANLNIAVFRMVLDDFQVLTQDPDTAAFAVDNSGRALSQGVELDGVWLLTDWVKLQGSVGYNPTEFLEFPYGGCTKDYPDTDGDGDERCDLTGEPLDFASEWSATLGPQFNINVLGEFELVAGITGIYQSEYYADLAVRDDRVLQGESLRWNANIGLGSRDGAWTVRLVGQNLTDEVVSMFISDVPLLTGTFYQAPAAPRSIHGEVTWRY</sequence>
<dbReference type="Gene3D" id="2.40.170.20">
    <property type="entry name" value="TonB-dependent receptor, beta-barrel domain"/>
    <property type="match status" value="2"/>
</dbReference>
<dbReference type="InterPro" id="IPR039426">
    <property type="entry name" value="TonB-dep_rcpt-like"/>
</dbReference>
<keyword evidence="10 11" id="KW-0998">Cell outer membrane</keyword>
<reference evidence="15 16" key="1">
    <citation type="submission" date="2020-04" db="EMBL/GenBank/DDBJ databases">
        <authorList>
            <person name="Yoon J."/>
        </authorList>
    </citation>
    <scope>NUCLEOTIDE SEQUENCE [LARGE SCALE GENOMIC DNA]</scope>
    <source>
        <strain evidence="15 16">KMU-166</strain>
    </source>
</reference>
<keyword evidence="9 11" id="KW-0472">Membrane</keyword>
<keyword evidence="16" id="KW-1185">Reference proteome</keyword>
<evidence type="ECO:0000259" key="14">
    <source>
        <dbReference type="Pfam" id="PF07715"/>
    </source>
</evidence>
<dbReference type="Pfam" id="PF00593">
    <property type="entry name" value="TonB_dep_Rec_b-barrel"/>
    <property type="match status" value="1"/>
</dbReference>
<dbReference type="RefSeq" id="WP_168448779.1">
    <property type="nucleotide sequence ID" value="NZ_JAAWWK010000001.1"/>
</dbReference>
<keyword evidence="6" id="KW-0408">Iron</keyword>
<evidence type="ECO:0000256" key="1">
    <source>
        <dbReference type="ARBA" id="ARBA00004571"/>
    </source>
</evidence>
<evidence type="ECO:0000256" key="12">
    <source>
        <dbReference type="RuleBase" id="RU003357"/>
    </source>
</evidence>
<evidence type="ECO:0000256" key="10">
    <source>
        <dbReference type="ARBA" id="ARBA00023237"/>
    </source>
</evidence>
<dbReference type="Proteomes" id="UP000765845">
    <property type="component" value="Unassembled WGS sequence"/>
</dbReference>